<dbReference type="STRING" id="1174501.SAMN05216192_15824"/>
<feature type="transmembrane region" description="Helical" evidence="2">
    <location>
        <begin position="16"/>
        <end position="36"/>
    </location>
</feature>
<keyword evidence="5" id="KW-1185">Reference proteome</keyword>
<dbReference type="RefSeq" id="WP_090719592.1">
    <property type="nucleotide sequence ID" value="NZ_CBCSKY010000060.1"/>
</dbReference>
<dbReference type="Proteomes" id="UP000199050">
    <property type="component" value="Unassembled WGS sequence"/>
</dbReference>
<proteinExistence type="predicted"/>
<dbReference type="InterPro" id="IPR012495">
    <property type="entry name" value="TadE-like_dom"/>
</dbReference>
<dbReference type="OrthoDB" id="2703555at2"/>
<sequence length="221" mass="23972">MNLRSEEGSFTIEASLLLPIIMGIIMLLLFFSLYTYQRTMLLQASSVTAERAVYNWDNSHKGISGEFAAGEYDSLYWRIGEDGLLASLFGTGALNGGVKLAVPAAGVQQALPEVKLGQSAENIPANMTGELSYSYSLASRTISAQLRRMLQLPILDGLLEDGAVPVVTTRSVVTEPVEFIRTVELMRYYGAKFKSGGGQEGSSDRGMDKQDAAKMLTALKK</sequence>
<feature type="domain" description="TadE-like" evidence="3">
    <location>
        <begin position="8"/>
        <end position="49"/>
    </location>
</feature>
<gene>
    <name evidence="4" type="ORF">SAMN05216192_15824</name>
</gene>
<evidence type="ECO:0000256" key="2">
    <source>
        <dbReference type="SAM" id="Phobius"/>
    </source>
</evidence>
<accession>A0A1G9FEM5</accession>
<evidence type="ECO:0000256" key="1">
    <source>
        <dbReference type="SAM" id="MobiDB-lite"/>
    </source>
</evidence>
<dbReference type="AlphaFoldDB" id="A0A1G9FEM5"/>
<dbReference type="Pfam" id="PF07811">
    <property type="entry name" value="TadE"/>
    <property type="match status" value="1"/>
</dbReference>
<name>A0A1G9FEM5_9BACL</name>
<evidence type="ECO:0000313" key="4">
    <source>
        <dbReference type="EMBL" id="SDK86905.1"/>
    </source>
</evidence>
<reference evidence="5" key="1">
    <citation type="submission" date="2016-10" db="EMBL/GenBank/DDBJ databases">
        <authorList>
            <person name="Varghese N."/>
            <person name="Submissions S."/>
        </authorList>
    </citation>
    <scope>NUCLEOTIDE SEQUENCE [LARGE SCALE GENOMIC DNA]</scope>
    <source>
        <strain evidence="5">CGMCC 1.11012</strain>
    </source>
</reference>
<feature type="compositionally biased region" description="Basic and acidic residues" evidence="1">
    <location>
        <begin position="202"/>
        <end position="212"/>
    </location>
</feature>
<evidence type="ECO:0000313" key="5">
    <source>
        <dbReference type="Proteomes" id="UP000199050"/>
    </source>
</evidence>
<keyword evidence="2" id="KW-1133">Transmembrane helix</keyword>
<organism evidence="4 5">
    <name type="scientific">Paenibacillus typhae</name>
    <dbReference type="NCBI Taxonomy" id="1174501"/>
    <lineage>
        <taxon>Bacteria</taxon>
        <taxon>Bacillati</taxon>
        <taxon>Bacillota</taxon>
        <taxon>Bacilli</taxon>
        <taxon>Bacillales</taxon>
        <taxon>Paenibacillaceae</taxon>
        <taxon>Paenibacillus</taxon>
    </lineage>
</organism>
<keyword evidence="2" id="KW-0812">Transmembrane</keyword>
<keyword evidence="2" id="KW-0472">Membrane</keyword>
<evidence type="ECO:0000259" key="3">
    <source>
        <dbReference type="Pfam" id="PF07811"/>
    </source>
</evidence>
<dbReference type="EMBL" id="FNDX01000058">
    <property type="protein sequence ID" value="SDK86905.1"/>
    <property type="molecule type" value="Genomic_DNA"/>
</dbReference>
<feature type="region of interest" description="Disordered" evidence="1">
    <location>
        <begin position="195"/>
        <end position="221"/>
    </location>
</feature>
<protein>
    <submittedName>
        <fullName evidence="4">TadE-like protein</fullName>
    </submittedName>
</protein>